<name>A0ABT8LG76_9BACT</name>
<dbReference type="EMBL" id="JAUJEB010000008">
    <property type="protein sequence ID" value="MDN5216196.1"/>
    <property type="molecule type" value="Genomic_DNA"/>
</dbReference>
<comment type="caution">
    <text evidence="2">The sequence shown here is derived from an EMBL/GenBank/DDBJ whole genome shotgun (WGS) entry which is preliminary data.</text>
</comment>
<reference evidence="2" key="1">
    <citation type="submission" date="2023-06" db="EMBL/GenBank/DDBJ databases">
        <title>Genomic of Agaribacillus aureum.</title>
        <authorList>
            <person name="Wang G."/>
        </authorList>
    </citation>
    <scope>NUCLEOTIDE SEQUENCE</scope>
    <source>
        <strain evidence="2">BMA12</strain>
    </source>
</reference>
<protein>
    <submittedName>
        <fullName evidence="2">Uncharacterized protein</fullName>
    </submittedName>
</protein>
<gene>
    <name evidence="2" type="ORF">QQ020_29280</name>
</gene>
<dbReference type="Proteomes" id="UP001172083">
    <property type="component" value="Unassembled WGS sequence"/>
</dbReference>
<feature type="compositionally biased region" description="Acidic residues" evidence="1">
    <location>
        <begin position="10"/>
        <end position="31"/>
    </location>
</feature>
<evidence type="ECO:0000313" key="2">
    <source>
        <dbReference type="EMBL" id="MDN5216196.1"/>
    </source>
</evidence>
<evidence type="ECO:0000256" key="1">
    <source>
        <dbReference type="SAM" id="MobiDB-lite"/>
    </source>
</evidence>
<sequence length="40" mass="4586">MSNLDKPYVDPDDEAEEVFFGTEDDEPNDEELPPRDEGDN</sequence>
<keyword evidence="3" id="KW-1185">Reference proteome</keyword>
<accession>A0ABT8LG76</accession>
<evidence type="ECO:0000313" key="3">
    <source>
        <dbReference type="Proteomes" id="UP001172083"/>
    </source>
</evidence>
<proteinExistence type="predicted"/>
<dbReference type="RefSeq" id="WP_346761534.1">
    <property type="nucleotide sequence ID" value="NZ_JAUJEB010000008.1"/>
</dbReference>
<feature type="region of interest" description="Disordered" evidence="1">
    <location>
        <begin position="1"/>
        <end position="40"/>
    </location>
</feature>
<organism evidence="2 3">
    <name type="scientific">Agaribacillus aureus</name>
    <dbReference type="NCBI Taxonomy" id="3051825"/>
    <lineage>
        <taxon>Bacteria</taxon>
        <taxon>Pseudomonadati</taxon>
        <taxon>Bacteroidota</taxon>
        <taxon>Cytophagia</taxon>
        <taxon>Cytophagales</taxon>
        <taxon>Splendidivirgaceae</taxon>
        <taxon>Agaribacillus</taxon>
    </lineage>
</organism>